<dbReference type="Proteomes" id="UP001165064">
    <property type="component" value="Unassembled WGS sequence"/>
</dbReference>
<accession>A0ACB5SWJ1</accession>
<gene>
    <name evidence="1" type="ORF">Amon02_000187000</name>
</gene>
<comment type="caution">
    <text evidence="1">The sequence shown here is derived from an EMBL/GenBank/DDBJ whole genome shotgun (WGS) entry which is preliminary data.</text>
</comment>
<keyword evidence="2" id="KW-1185">Reference proteome</keyword>
<reference evidence="1" key="1">
    <citation type="submission" date="2023-04" db="EMBL/GenBank/DDBJ databases">
        <title>Ambrosiozyma monospora NBRC 10751.</title>
        <authorList>
            <person name="Ichikawa N."/>
            <person name="Sato H."/>
            <person name="Tonouchi N."/>
        </authorList>
    </citation>
    <scope>NUCLEOTIDE SEQUENCE</scope>
    <source>
        <strain evidence="1">NBRC 10751</strain>
    </source>
</reference>
<evidence type="ECO:0000313" key="2">
    <source>
        <dbReference type="Proteomes" id="UP001165064"/>
    </source>
</evidence>
<proteinExistence type="predicted"/>
<dbReference type="EMBL" id="BSXS01001004">
    <property type="protein sequence ID" value="GME74725.1"/>
    <property type="molecule type" value="Genomic_DNA"/>
</dbReference>
<organism evidence="1 2">
    <name type="scientific">Ambrosiozyma monospora</name>
    <name type="common">Yeast</name>
    <name type="synonym">Endomycopsis monosporus</name>
    <dbReference type="NCBI Taxonomy" id="43982"/>
    <lineage>
        <taxon>Eukaryota</taxon>
        <taxon>Fungi</taxon>
        <taxon>Dikarya</taxon>
        <taxon>Ascomycota</taxon>
        <taxon>Saccharomycotina</taxon>
        <taxon>Pichiomycetes</taxon>
        <taxon>Pichiales</taxon>
        <taxon>Pichiaceae</taxon>
        <taxon>Ambrosiozyma</taxon>
    </lineage>
</organism>
<sequence length="648" mass="74548">MATATVTANPTTTASPIGQLYAQNFWSPDDTTATDVLLTHFQKGVKTVDTLLQFYKERISIEEEFSKRLANLAKKCQLASSEAEGSTLKQSLHLLNNETKQLSSTHATEAAFLSNKVYKPLEDFSNKMKSNGKTSETAIVKILKHKKAVETKADQAAKKYEALFSKLSNYRTEQILLDETEAHRTQAKIQKTQNAMLEQRRLYFELVKQQHSVHERWQNEWYQTCEDYQKYDVSKIKFLKANIWEYANAVSSACLADDQSSENIRLSLENCSYKTDIPNFAENFGTGNKIRAPMEFVDYAKGQFPKKTEQLQTVTLKSIPMVKKEMERQESKMKKEQEEQKAELTKKKNPPPKMSQQERTKFELMDRRDETFRELQEQAQKEAQDYKIQQENELQQPRTDIFGRHQRNDSETSYKVMSEYSNPTSMSSYTSNDLKDTFGSSGYSNPLSSSMTSKESRPTEPIRLFHKKKNVENNEILKNSSHPLEAYLHDLHLGGNGNMSKFRDSMASVESSRSKERLSNRNSLGNLLNDEDPFESRKNRSKPSSNAGFSRRLEQDQPSSMRRSKSQTEMQSKYATSSSLPSKSSDGYTVLKYCRAQYNYKAEIEQELSFKKRDTLMIIHEQPDGWWYAENVATNETGLAPSNYLVEI</sequence>
<name>A0ACB5SWJ1_AMBMO</name>
<protein>
    <submittedName>
        <fullName evidence="1">Unnamed protein product</fullName>
    </submittedName>
</protein>
<evidence type="ECO:0000313" key="1">
    <source>
        <dbReference type="EMBL" id="GME74725.1"/>
    </source>
</evidence>